<feature type="domain" description="DUF1232" evidence="5">
    <location>
        <begin position="48"/>
        <end position="83"/>
    </location>
</feature>
<accession>A0A1G8NFY4</accession>
<dbReference type="OrthoDB" id="9804184at2"/>
<sequence length="114" mass="12630">MDDYGKYFNEDSFWDTLRRYAVRIGREAVEKALVLYFCLTDPHTPTQAKTVIVAALGYLILPLDVIPDLTPGVGFSDDLGALTVALATVAAHVTSAHWQRASEQLQQWFGTTAQ</sequence>
<evidence type="ECO:0000313" key="6">
    <source>
        <dbReference type="EMBL" id="SDI79154.1"/>
    </source>
</evidence>
<evidence type="ECO:0000259" key="5">
    <source>
        <dbReference type="Pfam" id="PF06803"/>
    </source>
</evidence>
<dbReference type="InterPro" id="IPR016983">
    <property type="entry name" value="UCP031804"/>
</dbReference>
<dbReference type="PIRSF" id="PIRSF031804">
    <property type="entry name" value="UCP031804"/>
    <property type="match status" value="1"/>
</dbReference>
<reference evidence="7" key="1">
    <citation type="submission" date="2016-10" db="EMBL/GenBank/DDBJ databases">
        <authorList>
            <person name="Varghese N."/>
            <person name="Submissions S."/>
        </authorList>
    </citation>
    <scope>NUCLEOTIDE SEQUENCE [LARGE SCALE GENOMIC DNA]</scope>
    <source>
        <strain evidence="7">DSM 23317</strain>
    </source>
</reference>
<organism evidence="6 7">
    <name type="scientific">Ferrimonas sediminum</name>
    <dbReference type="NCBI Taxonomy" id="718193"/>
    <lineage>
        <taxon>Bacteria</taxon>
        <taxon>Pseudomonadati</taxon>
        <taxon>Pseudomonadota</taxon>
        <taxon>Gammaproteobacteria</taxon>
        <taxon>Alteromonadales</taxon>
        <taxon>Ferrimonadaceae</taxon>
        <taxon>Ferrimonas</taxon>
    </lineage>
</organism>
<evidence type="ECO:0000313" key="7">
    <source>
        <dbReference type="Proteomes" id="UP000199527"/>
    </source>
</evidence>
<keyword evidence="4" id="KW-0472">Membrane</keyword>
<evidence type="ECO:0000256" key="4">
    <source>
        <dbReference type="ARBA" id="ARBA00023136"/>
    </source>
</evidence>
<dbReference type="Proteomes" id="UP000199527">
    <property type="component" value="Unassembled WGS sequence"/>
</dbReference>
<dbReference type="EMBL" id="FNEM01000003">
    <property type="protein sequence ID" value="SDI79154.1"/>
    <property type="molecule type" value="Genomic_DNA"/>
</dbReference>
<keyword evidence="3" id="KW-1133">Transmembrane helix</keyword>
<keyword evidence="7" id="KW-1185">Reference proteome</keyword>
<evidence type="ECO:0000256" key="3">
    <source>
        <dbReference type="ARBA" id="ARBA00022989"/>
    </source>
</evidence>
<protein>
    <submittedName>
        <fullName evidence="6">Uncharacterized membrane protein YkvA, DUF1232 family</fullName>
    </submittedName>
</protein>
<comment type="subcellular location">
    <subcellularLocation>
        <location evidence="1">Endomembrane system</location>
        <topology evidence="1">Multi-pass membrane protein</topology>
    </subcellularLocation>
</comment>
<evidence type="ECO:0000256" key="1">
    <source>
        <dbReference type="ARBA" id="ARBA00004127"/>
    </source>
</evidence>
<keyword evidence="2" id="KW-0812">Transmembrane</keyword>
<dbReference type="Pfam" id="PF06803">
    <property type="entry name" value="DUF1232"/>
    <property type="match status" value="1"/>
</dbReference>
<name>A0A1G8NFY4_9GAMM</name>
<dbReference type="RefSeq" id="WP_090362943.1">
    <property type="nucleotide sequence ID" value="NZ_FNEM01000003.1"/>
</dbReference>
<gene>
    <name evidence="6" type="ORF">SAMN04488540_103118</name>
</gene>
<proteinExistence type="predicted"/>
<dbReference type="GO" id="GO:0012505">
    <property type="term" value="C:endomembrane system"/>
    <property type="evidence" value="ECO:0007669"/>
    <property type="project" value="UniProtKB-SubCell"/>
</dbReference>
<dbReference type="AlphaFoldDB" id="A0A1G8NFY4"/>
<evidence type="ECO:0000256" key="2">
    <source>
        <dbReference type="ARBA" id="ARBA00022692"/>
    </source>
</evidence>
<dbReference type="InterPro" id="IPR010652">
    <property type="entry name" value="DUF1232"/>
</dbReference>